<evidence type="ECO:0000256" key="3">
    <source>
        <dbReference type="ARBA" id="ARBA00022989"/>
    </source>
</evidence>
<evidence type="ECO:0000256" key="4">
    <source>
        <dbReference type="ARBA" id="ARBA00023136"/>
    </source>
</evidence>
<feature type="transmembrane region" description="Helical" evidence="5">
    <location>
        <begin position="83"/>
        <end position="116"/>
    </location>
</feature>
<dbReference type="InterPro" id="IPR010920">
    <property type="entry name" value="LSM_dom_sf"/>
</dbReference>
<comment type="subunit">
    <text evidence="5">Homoheptamer.</text>
</comment>
<keyword evidence="5" id="KW-0407">Ion channel</keyword>
<evidence type="ECO:0000313" key="7">
    <source>
        <dbReference type="EMBL" id="RKT60869.1"/>
    </source>
</evidence>
<dbReference type="Gene3D" id="1.10.287.1260">
    <property type="match status" value="1"/>
</dbReference>
<comment type="function">
    <text evidence="5">Mechanosensitive channel that participates in the regulation of osmotic pressure changes within the cell, opening in response to stretch forces in the membrane lipid bilayer, without the need for other proteins. Contributes to normal resistance to hypoosmotic shock. Forms an ion channel of 1.0 nanosiemens conductance with a slight preference for anions.</text>
</comment>
<protein>
    <recommendedName>
        <fullName evidence="5">Small-conductance mechanosensitive channel</fullName>
    </recommendedName>
</protein>
<dbReference type="Pfam" id="PF00924">
    <property type="entry name" value="MS_channel_2nd"/>
    <property type="match status" value="1"/>
</dbReference>
<sequence>MKDYLPDWAHPWLELITLGLQIVLIIAAALLLRALVVRIITRLVRSHNLPLELIVGGRRFTSIVVFTSVVLLVLDRFNVSGAVLWTAITGFATVAAVAFFAAWSVLSNIFCAVLIYTTRPFRLHDHIEILENGDKPGLGGEVLDIRLIYTTIRETLPGREPTLLQVPNSLFFQRLLRVRIVDGELPPLHS</sequence>
<keyword evidence="5" id="KW-1003">Cell membrane</keyword>
<dbReference type="SUPFAM" id="SSF50182">
    <property type="entry name" value="Sm-like ribonucleoproteins"/>
    <property type="match status" value="1"/>
</dbReference>
<accession>A0A495WHL9</accession>
<dbReference type="Proteomes" id="UP000270626">
    <property type="component" value="Unassembled WGS sequence"/>
</dbReference>
<gene>
    <name evidence="7" type="ORF">DFR40_1017</name>
</gene>
<dbReference type="EMBL" id="RBXP01000011">
    <property type="protein sequence ID" value="RKT60869.1"/>
    <property type="molecule type" value="Genomic_DNA"/>
</dbReference>
<dbReference type="OrthoDB" id="8685113at2"/>
<keyword evidence="5" id="KW-0997">Cell inner membrane</keyword>
<reference evidence="7 8" key="1">
    <citation type="submission" date="2018-10" db="EMBL/GenBank/DDBJ databases">
        <title>Genomic Encyclopedia of Type Strains, Phase IV (KMG-IV): sequencing the most valuable type-strain genomes for metagenomic binning, comparative biology and taxonomic classification.</title>
        <authorList>
            <person name="Goeker M."/>
        </authorList>
    </citation>
    <scope>NUCLEOTIDE SEQUENCE [LARGE SCALE GENOMIC DNA]</scope>
    <source>
        <strain evidence="7 8">DSM 23841</strain>
    </source>
</reference>
<dbReference type="GO" id="GO:0008381">
    <property type="term" value="F:mechanosensitive monoatomic ion channel activity"/>
    <property type="evidence" value="ECO:0007669"/>
    <property type="project" value="InterPro"/>
</dbReference>
<comment type="caution">
    <text evidence="7">The sequence shown here is derived from an EMBL/GenBank/DDBJ whole genome shotgun (WGS) entry which is preliminary data.</text>
</comment>
<comment type="similarity">
    <text evidence="5">Belongs to the MscS (TC 1.A.23) family.</text>
</comment>
<name>A0A495WHL9_9RHOO</name>
<keyword evidence="2 5" id="KW-0812">Transmembrane</keyword>
<keyword evidence="3 5" id="KW-1133">Transmembrane helix</keyword>
<dbReference type="InterPro" id="IPR006685">
    <property type="entry name" value="MscS_channel_2nd"/>
</dbReference>
<keyword evidence="5" id="KW-0813">Transport</keyword>
<dbReference type="InterPro" id="IPR023408">
    <property type="entry name" value="MscS_beta-dom_sf"/>
</dbReference>
<evidence type="ECO:0000256" key="2">
    <source>
        <dbReference type="ARBA" id="ARBA00022692"/>
    </source>
</evidence>
<comment type="subcellular location">
    <subcellularLocation>
        <location evidence="5">Cell inner membrane</location>
        <topology evidence="5">Multi-pass membrane protein</topology>
    </subcellularLocation>
    <subcellularLocation>
        <location evidence="1">Membrane</location>
    </subcellularLocation>
</comment>
<evidence type="ECO:0000259" key="6">
    <source>
        <dbReference type="Pfam" id="PF00924"/>
    </source>
</evidence>
<keyword evidence="5" id="KW-0406">Ion transport</keyword>
<keyword evidence="4 5" id="KW-0472">Membrane</keyword>
<dbReference type="Gene3D" id="2.30.30.60">
    <property type="match status" value="1"/>
</dbReference>
<comment type="caution">
    <text evidence="5">Lacks conserved residue(s) required for the propagation of feature annotation.</text>
</comment>
<feature type="transmembrane region" description="Helical" evidence="5">
    <location>
        <begin position="57"/>
        <end position="77"/>
    </location>
</feature>
<proteinExistence type="inferred from homology"/>
<keyword evidence="8" id="KW-1185">Reference proteome</keyword>
<dbReference type="GO" id="GO:0005886">
    <property type="term" value="C:plasma membrane"/>
    <property type="evidence" value="ECO:0007669"/>
    <property type="project" value="UniProtKB-SubCell"/>
</dbReference>
<evidence type="ECO:0000313" key="8">
    <source>
        <dbReference type="Proteomes" id="UP000270626"/>
    </source>
</evidence>
<evidence type="ECO:0000256" key="5">
    <source>
        <dbReference type="RuleBase" id="RU369025"/>
    </source>
</evidence>
<dbReference type="InterPro" id="IPR045275">
    <property type="entry name" value="MscS_archaea/bacteria_type"/>
</dbReference>
<dbReference type="RefSeq" id="WP_121457359.1">
    <property type="nucleotide sequence ID" value="NZ_RBXP01000011.1"/>
</dbReference>
<dbReference type="AlphaFoldDB" id="A0A495WHL9"/>
<feature type="domain" description="Mechanosensitive ion channel MscS" evidence="6">
    <location>
        <begin position="105"/>
        <end position="173"/>
    </location>
</feature>
<organism evidence="7 8">
    <name type="scientific">Azonexus fungiphilus</name>
    <dbReference type="NCBI Taxonomy" id="146940"/>
    <lineage>
        <taxon>Bacteria</taxon>
        <taxon>Pseudomonadati</taxon>
        <taxon>Pseudomonadota</taxon>
        <taxon>Betaproteobacteria</taxon>
        <taxon>Rhodocyclales</taxon>
        <taxon>Azonexaceae</taxon>
        <taxon>Azonexus</taxon>
    </lineage>
</organism>
<dbReference type="PANTHER" id="PTHR30221:SF8">
    <property type="entry name" value="SMALL-CONDUCTANCE MECHANOSENSITIVE CHANNEL"/>
    <property type="match status" value="1"/>
</dbReference>
<evidence type="ECO:0000256" key="1">
    <source>
        <dbReference type="ARBA" id="ARBA00004370"/>
    </source>
</evidence>
<feature type="transmembrane region" description="Helical" evidence="5">
    <location>
        <begin position="12"/>
        <end position="36"/>
    </location>
</feature>
<dbReference type="PANTHER" id="PTHR30221">
    <property type="entry name" value="SMALL-CONDUCTANCE MECHANOSENSITIVE CHANNEL"/>
    <property type="match status" value="1"/>
</dbReference>